<dbReference type="InterPro" id="IPR007371">
    <property type="entry name" value="TPK_catalytic"/>
</dbReference>
<gene>
    <name evidence="6" type="ORF">JCM9157_3827</name>
</gene>
<reference evidence="6 7" key="1">
    <citation type="journal article" date="2014" name="Genome Announc.">
        <title>Draft Genome Sequences of Three Alkaliphilic Bacillus Strains, Bacillus wakoensis JCM 9140T, Bacillus akibai JCM 9157T, and Bacillus hemicellulosilyticus JCM 9152T.</title>
        <authorList>
            <person name="Yuki M."/>
            <person name="Oshima K."/>
            <person name="Suda W."/>
            <person name="Oshida Y."/>
            <person name="Kitamura K."/>
            <person name="Iida T."/>
            <person name="Hattori M."/>
            <person name="Ohkuma M."/>
        </authorList>
    </citation>
    <scope>NUCLEOTIDE SEQUENCE [LARGE SCALE GENOMIC DNA]</scope>
    <source>
        <strain evidence="6 7">JCM 9157</strain>
    </source>
</reference>
<dbReference type="Proteomes" id="UP000018896">
    <property type="component" value="Unassembled WGS sequence"/>
</dbReference>
<dbReference type="STRING" id="1236973.JCM9157_3827"/>
<dbReference type="EMBL" id="BAUV01000039">
    <property type="protein sequence ID" value="GAE36626.1"/>
    <property type="molecule type" value="Genomic_DNA"/>
</dbReference>
<protein>
    <recommendedName>
        <fullName evidence="5">Thiamin pyrophosphokinase catalytic domain-containing protein</fullName>
    </recommendedName>
</protein>
<keyword evidence="2" id="KW-0547">Nucleotide-binding</keyword>
<dbReference type="SUPFAM" id="SSF63999">
    <property type="entry name" value="Thiamin pyrophosphokinase, catalytic domain"/>
    <property type="match status" value="1"/>
</dbReference>
<proteinExistence type="predicted"/>
<dbReference type="InterPro" id="IPR047795">
    <property type="entry name" value="Put_SteA-like"/>
</dbReference>
<keyword evidence="4" id="KW-0067">ATP-binding</keyword>
<dbReference type="InterPro" id="IPR036759">
    <property type="entry name" value="TPK_catalytic_sf"/>
</dbReference>
<dbReference type="RefSeq" id="WP_052013220.1">
    <property type="nucleotide sequence ID" value="NZ_BAUV01000039.1"/>
</dbReference>
<keyword evidence="7" id="KW-1185">Reference proteome</keyword>
<accession>W4QX01</accession>
<dbReference type="NCBIfam" id="NF040608">
    <property type="entry name" value="division_SteA"/>
    <property type="match status" value="1"/>
</dbReference>
<dbReference type="OrthoDB" id="9804377at2"/>
<comment type="caution">
    <text evidence="6">The sequence shown here is derived from an EMBL/GenBank/DDBJ whole genome shotgun (WGS) entry which is preliminary data.</text>
</comment>
<name>W4QX01_HALA3</name>
<evidence type="ECO:0000256" key="4">
    <source>
        <dbReference type="ARBA" id="ARBA00022840"/>
    </source>
</evidence>
<sequence length="345" mass="38705">MINLIKGPIYEHKQTKKLLHYLPSKSIVLLWHEDLDGVAVNGLLEAKVKAVINGKTSMSGRYNQHHVRTLIQAGIPVFDMTTPDIDKKSFYQGEEAIVYSNELYVQAFGENEPHFISSLVSYDNELLARKDRQAEANYSNQFQQFVSNTLQYAEKECDWFTQQLEVPSSFNAIKSKDVFIVARNTNYEKDVKVLRHVLKQKDNVIIAVDGAADGLLKHKISPDFIIGDMDSISDRAIDCGAILLCHEHPNGHSPGRDRLKELGVKVDVIRFVGTSEDVAITAAYNTGAKQIFLLGCRIGMVEFLEKGRAGMGSTWLSRIQAGEKITDLKGIHTLMKRRPFISLGI</sequence>
<keyword evidence="1" id="KW-0808">Transferase</keyword>
<evidence type="ECO:0000256" key="2">
    <source>
        <dbReference type="ARBA" id="ARBA00022741"/>
    </source>
</evidence>
<dbReference type="AlphaFoldDB" id="W4QX01"/>
<evidence type="ECO:0000256" key="1">
    <source>
        <dbReference type="ARBA" id="ARBA00022679"/>
    </source>
</evidence>
<dbReference type="Pfam" id="PF04263">
    <property type="entry name" value="TPK_catalytic"/>
    <property type="match status" value="1"/>
</dbReference>
<dbReference type="GO" id="GO:0009229">
    <property type="term" value="P:thiamine diphosphate biosynthetic process"/>
    <property type="evidence" value="ECO:0007669"/>
    <property type="project" value="InterPro"/>
</dbReference>
<evidence type="ECO:0000313" key="7">
    <source>
        <dbReference type="Proteomes" id="UP000018896"/>
    </source>
</evidence>
<dbReference type="GO" id="GO:0004788">
    <property type="term" value="F:thiamine diphosphokinase activity"/>
    <property type="evidence" value="ECO:0007669"/>
    <property type="project" value="InterPro"/>
</dbReference>
<evidence type="ECO:0000259" key="5">
    <source>
        <dbReference type="Pfam" id="PF04263"/>
    </source>
</evidence>
<dbReference type="GO" id="GO:0016301">
    <property type="term" value="F:kinase activity"/>
    <property type="evidence" value="ECO:0007669"/>
    <property type="project" value="UniProtKB-KW"/>
</dbReference>
<dbReference type="eggNOG" id="COG4825">
    <property type="taxonomic scope" value="Bacteria"/>
</dbReference>
<dbReference type="GO" id="GO:0005524">
    <property type="term" value="F:ATP binding"/>
    <property type="evidence" value="ECO:0007669"/>
    <property type="project" value="UniProtKB-KW"/>
</dbReference>
<feature type="domain" description="Thiamin pyrophosphokinase catalytic" evidence="5">
    <location>
        <begin position="198"/>
        <end position="235"/>
    </location>
</feature>
<dbReference type="Gene3D" id="3.40.50.10240">
    <property type="entry name" value="Thiamin pyrophosphokinase, catalytic domain"/>
    <property type="match status" value="1"/>
</dbReference>
<organism evidence="6 7">
    <name type="scientific">Halalkalibacter akibai (strain ATCC 43226 / DSM 21942 / CIP 109018 / JCM 9157 / 1139)</name>
    <name type="common">Bacillus akibai</name>
    <dbReference type="NCBI Taxonomy" id="1236973"/>
    <lineage>
        <taxon>Bacteria</taxon>
        <taxon>Bacillati</taxon>
        <taxon>Bacillota</taxon>
        <taxon>Bacilli</taxon>
        <taxon>Bacillales</taxon>
        <taxon>Bacillaceae</taxon>
        <taxon>Halalkalibacter</taxon>
    </lineage>
</organism>
<evidence type="ECO:0000313" key="6">
    <source>
        <dbReference type="EMBL" id="GAE36626.1"/>
    </source>
</evidence>
<keyword evidence="3" id="KW-0418">Kinase</keyword>
<evidence type="ECO:0000256" key="3">
    <source>
        <dbReference type="ARBA" id="ARBA00022777"/>
    </source>
</evidence>